<comment type="caution">
    <text evidence="1">The sequence shown here is derived from an EMBL/GenBank/DDBJ whole genome shotgun (WGS) entry which is preliminary data.</text>
</comment>
<dbReference type="AlphaFoldDB" id="A0A7W2Q6Z3"/>
<name>A0A7W2Q6Z3_9PSED</name>
<organism evidence="1 2">
    <name type="scientific">Pseudomonas juntendi</name>
    <dbReference type="NCBI Taxonomy" id="2666183"/>
    <lineage>
        <taxon>Bacteria</taxon>
        <taxon>Pseudomonadati</taxon>
        <taxon>Pseudomonadota</taxon>
        <taxon>Gammaproteobacteria</taxon>
        <taxon>Pseudomonadales</taxon>
        <taxon>Pseudomonadaceae</taxon>
        <taxon>Pseudomonas</taxon>
    </lineage>
</organism>
<protein>
    <submittedName>
        <fullName evidence="1">Uncharacterized protein</fullName>
    </submittedName>
</protein>
<dbReference type="RefSeq" id="WP_182388648.1">
    <property type="nucleotide sequence ID" value="NZ_JACGCX010000001.1"/>
</dbReference>
<evidence type="ECO:0000313" key="1">
    <source>
        <dbReference type="EMBL" id="MBA6095579.1"/>
    </source>
</evidence>
<proteinExistence type="predicted"/>
<reference evidence="1 2" key="1">
    <citation type="submission" date="2020-07" db="EMBL/GenBank/DDBJ databases">
        <title>Diversity of carbapenemase encoding genes among Pseudomonas putida group clinical isolates in a tertiary Brazilian hospital.</title>
        <authorList>
            <person name="Alberto-Lei F."/>
            <person name="Nodari C.S."/>
            <person name="Streling A.P."/>
            <person name="Paulino J.T."/>
            <person name="Bessa-Neto F.O."/>
            <person name="Cayo R."/>
            <person name="Gales A.C."/>
        </authorList>
    </citation>
    <scope>NUCLEOTIDE SEQUENCE [LARGE SCALE GENOMIC DNA]</scope>
    <source>
        <strain evidence="1 2">12815</strain>
    </source>
</reference>
<gene>
    <name evidence="1" type="ORF">H4C80_00250</name>
</gene>
<accession>A0A7W2Q6Z3</accession>
<evidence type="ECO:0000313" key="2">
    <source>
        <dbReference type="Proteomes" id="UP000545074"/>
    </source>
</evidence>
<dbReference type="Proteomes" id="UP000545074">
    <property type="component" value="Unassembled WGS sequence"/>
</dbReference>
<dbReference type="EMBL" id="JACGCX010000001">
    <property type="protein sequence ID" value="MBA6095579.1"/>
    <property type="molecule type" value="Genomic_DNA"/>
</dbReference>
<sequence length="71" mass="7867">MPEDYDPQGRYDVLALDGEKLGESVKGVLYEGPPDYRQEVALIDPGLVSEGLRIAFMGLNYQLVAQRKPGQ</sequence>